<proteinExistence type="predicted"/>
<dbReference type="Pfam" id="PF00571">
    <property type="entry name" value="CBS"/>
    <property type="match status" value="1"/>
</dbReference>
<dbReference type="PROSITE" id="PS51371">
    <property type="entry name" value="CBS"/>
    <property type="match status" value="1"/>
</dbReference>
<sequence length="201" mass="23020">MVSQVRYVCRSTTYKEIKEVLDVTPKLRSFPVVDDAEGLFLLGSVSRCELVALVRKQLNENARKDEALRRIRTTVDAIKSYAIRVSQRRNWEAVRLKERVKLCESIIDQAPFQLVRRTSLHKVHALFSLLHLRCAYVIDRGRLVGVVGLTDLRKAIENAYESKSNRRDETWGADSDGSIATKPTVVDERRNSMFQVVITES</sequence>
<evidence type="ECO:0000313" key="8">
    <source>
        <dbReference type="WBParaSite" id="ASIM_0001454101-mRNA-1"/>
    </source>
</evidence>
<dbReference type="EMBL" id="UYRR01031559">
    <property type="protein sequence ID" value="VDK51018.1"/>
    <property type="molecule type" value="Genomic_DNA"/>
</dbReference>
<name>A0A0M3K117_ANISI</name>
<keyword evidence="2" id="KW-0406">Ion transport</keyword>
<dbReference type="GO" id="GO:0005247">
    <property type="term" value="F:voltage-gated chloride channel activity"/>
    <property type="evidence" value="ECO:0007669"/>
    <property type="project" value="TreeGrafter"/>
</dbReference>
<dbReference type="Proteomes" id="UP000267096">
    <property type="component" value="Unassembled WGS sequence"/>
</dbReference>
<dbReference type="OrthoDB" id="4564at2759"/>
<reference evidence="8" key="1">
    <citation type="submission" date="2017-02" db="UniProtKB">
        <authorList>
            <consortium name="WormBaseParasite"/>
        </authorList>
    </citation>
    <scope>IDENTIFICATION</scope>
</reference>
<dbReference type="InterPro" id="IPR050970">
    <property type="entry name" value="Cl_channel_volt-gated"/>
</dbReference>
<evidence type="ECO:0000256" key="4">
    <source>
        <dbReference type="PROSITE-ProRule" id="PRU00703"/>
    </source>
</evidence>
<organism evidence="8">
    <name type="scientific">Anisakis simplex</name>
    <name type="common">Herring worm</name>
    <dbReference type="NCBI Taxonomy" id="6269"/>
    <lineage>
        <taxon>Eukaryota</taxon>
        <taxon>Metazoa</taxon>
        <taxon>Ecdysozoa</taxon>
        <taxon>Nematoda</taxon>
        <taxon>Chromadorea</taxon>
        <taxon>Rhabditida</taxon>
        <taxon>Spirurina</taxon>
        <taxon>Ascaridomorpha</taxon>
        <taxon>Ascaridoidea</taxon>
        <taxon>Anisakidae</taxon>
        <taxon>Anisakis</taxon>
        <taxon>Anisakis simplex complex</taxon>
    </lineage>
</organism>
<dbReference type="InterPro" id="IPR046342">
    <property type="entry name" value="CBS_dom_sf"/>
</dbReference>
<feature type="domain" description="CBS" evidence="5">
    <location>
        <begin position="1"/>
        <end position="60"/>
    </location>
</feature>
<reference evidence="6 7" key="2">
    <citation type="submission" date="2018-11" db="EMBL/GenBank/DDBJ databases">
        <authorList>
            <consortium name="Pathogen Informatics"/>
        </authorList>
    </citation>
    <scope>NUCLEOTIDE SEQUENCE [LARGE SCALE GENOMIC DNA]</scope>
</reference>
<protein>
    <submittedName>
        <fullName evidence="8">CBS domain-containing protein</fullName>
    </submittedName>
</protein>
<dbReference type="InterPro" id="IPR000644">
    <property type="entry name" value="CBS_dom"/>
</dbReference>
<keyword evidence="4" id="KW-0129">CBS domain</keyword>
<keyword evidence="3" id="KW-0868">Chloride</keyword>
<evidence type="ECO:0000256" key="3">
    <source>
        <dbReference type="ARBA" id="ARBA00023214"/>
    </source>
</evidence>
<accession>A0A0M3K117</accession>
<keyword evidence="1" id="KW-0813">Transport</keyword>
<dbReference type="SUPFAM" id="SSF54631">
    <property type="entry name" value="CBS-domain pair"/>
    <property type="match status" value="1"/>
</dbReference>
<dbReference type="PANTHER" id="PTHR45720">
    <property type="entry name" value="CHLORIDE CHANNEL PROTEIN 2"/>
    <property type="match status" value="1"/>
</dbReference>
<dbReference type="AlphaFoldDB" id="A0A0M3K117"/>
<dbReference type="Gene3D" id="3.10.580.10">
    <property type="entry name" value="CBS-domain"/>
    <property type="match status" value="1"/>
</dbReference>
<gene>
    <name evidence="6" type="ORF">ASIM_LOCUS13951</name>
</gene>
<evidence type="ECO:0000313" key="6">
    <source>
        <dbReference type="EMBL" id="VDK51018.1"/>
    </source>
</evidence>
<evidence type="ECO:0000259" key="5">
    <source>
        <dbReference type="PROSITE" id="PS51371"/>
    </source>
</evidence>
<dbReference type="WBParaSite" id="ASIM_0001454101-mRNA-1">
    <property type="protein sequence ID" value="ASIM_0001454101-mRNA-1"/>
    <property type="gene ID" value="ASIM_0001454101"/>
</dbReference>
<dbReference type="PANTHER" id="PTHR45720:SF10">
    <property type="entry name" value="CHLORIDE CHANNEL PROTEIN 2"/>
    <property type="match status" value="1"/>
</dbReference>
<evidence type="ECO:0000313" key="7">
    <source>
        <dbReference type="Proteomes" id="UP000267096"/>
    </source>
</evidence>
<evidence type="ECO:0000256" key="1">
    <source>
        <dbReference type="ARBA" id="ARBA00022448"/>
    </source>
</evidence>
<dbReference type="GO" id="GO:0005886">
    <property type="term" value="C:plasma membrane"/>
    <property type="evidence" value="ECO:0007669"/>
    <property type="project" value="TreeGrafter"/>
</dbReference>
<dbReference type="CDD" id="cd04591">
    <property type="entry name" value="CBS_pair_voltage-gated_CLC_euk_bac"/>
    <property type="match status" value="1"/>
</dbReference>
<keyword evidence="7" id="KW-1185">Reference proteome</keyword>
<evidence type="ECO:0000256" key="2">
    <source>
        <dbReference type="ARBA" id="ARBA00023065"/>
    </source>
</evidence>